<evidence type="ECO:0000256" key="3">
    <source>
        <dbReference type="ARBA" id="ARBA00021315"/>
    </source>
</evidence>
<dbReference type="NCBIfam" id="TIGR00634">
    <property type="entry name" value="recN"/>
    <property type="match status" value="1"/>
</dbReference>
<evidence type="ECO:0000313" key="13">
    <source>
        <dbReference type="Proteomes" id="UP001154420"/>
    </source>
</evidence>
<evidence type="ECO:0000256" key="1">
    <source>
        <dbReference type="ARBA" id="ARBA00003618"/>
    </source>
</evidence>
<dbReference type="PANTHER" id="PTHR11059">
    <property type="entry name" value="DNA REPAIR PROTEIN RECN"/>
    <property type="match status" value="1"/>
</dbReference>
<dbReference type="CDD" id="cd03241">
    <property type="entry name" value="ABC_RecN"/>
    <property type="match status" value="2"/>
</dbReference>
<comment type="similarity">
    <text evidence="2 9">Belongs to the RecN family.</text>
</comment>
<keyword evidence="7 9" id="KW-0234">DNA repair</keyword>
<dbReference type="EMBL" id="QZDT01000003">
    <property type="protein sequence ID" value="NBJ91679.1"/>
    <property type="molecule type" value="Genomic_DNA"/>
</dbReference>
<feature type="coiled-coil region" evidence="10">
    <location>
        <begin position="153"/>
        <end position="180"/>
    </location>
</feature>
<sequence>MLESLHVKNLALIDEQEITFTEGMNILTGETGAGKSVLIGSINLALGAKAGKDYIRTGAEYALVELIFSLNDQQRERVREMDLPLENDGTLILQRKITAGRSICRANGESISAGQLKNLAGCLLDMYGQHEHQSLLKPAAYKKLLDDYIGEKVVKMKADLKDKLAEYRKYEEELENQNSDEAVRIREAKLLTFEIEEIEDAALNPEEDEQVEKRYRKLVNAKRMKETVYAVHGLTGYENEGSAGLVVGHALREIKTLNDFDEDIVPLIGQLTDIDDLLNDFNRAMAQYEDSLEFDEEEFVQLEERLNTLNHLKDKYGDTIASILKVQEAKQQALDKLNNYEAYMSVLREKIDKQKLEILALCEEISKLRKKAAGPLTKKLKAAMIDLNFLDVEFTISVEEQNEDFSADGYDRVEFLISTNPGEALRPLWQIASGGELSRIMLAFKTVFADKDETDTLVFDEIDTGISGKTAWKVSEKLGRLSRNHQIICITHLAQIAAMADTHFMIEKNIIKDRTVTSIREITADESLGELARLLGSGKLTEAVLSNAREMQETARKVKEV</sequence>
<keyword evidence="4" id="KW-0547">Nucleotide-binding</keyword>
<feature type="domain" description="RecF/RecN/SMC N-terminal" evidence="11">
    <location>
        <begin position="2"/>
        <end position="507"/>
    </location>
</feature>
<dbReference type="AlphaFoldDB" id="A0A9X5BDF0"/>
<evidence type="ECO:0000259" key="11">
    <source>
        <dbReference type="Pfam" id="PF02463"/>
    </source>
</evidence>
<feature type="coiled-coil region" evidence="10">
    <location>
        <begin position="278"/>
        <end position="371"/>
    </location>
</feature>
<dbReference type="RefSeq" id="WP_160558762.1">
    <property type="nucleotide sequence ID" value="NZ_QZDT01000003.1"/>
</dbReference>
<evidence type="ECO:0000256" key="2">
    <source>
        <dbReference type="ARBA" id="ARBA00009441"/>
    </source>
</evidence>
<dbReference type="SUPFAM" id="SSF52540">
    <property type="entry name" value="P-loop containing nucleoside triphosphate hydrolases"/>
    <property type="match status" value="1"/>
</dbReference>
<dbReference type="OrthoDB" id="9806954at2"/>
<dbReference type="PANTHER" id="PTHR11059:SF0">
    <property type="entry name" value="DNA REPAIR PROTEIN RECN"/>
    <property type="match status" value="1"/>
</dbReference>
<evidence type="ECO:0000256" key="9">
    <source>
        <dbReference type="PIRNR" id="PIRNR003128"/>
    </source>
</evidence>
<evidence type="ECO:0000256" key="7">
    <source>
        <dbReference type="ARBA" id="ARBA00023204"/>
    </source>
</evidence>
<dbReference type="InterPro" id="IPR003395">
    <property type="entry name" value="RecF/RecN/SMC_N"/>
</dbReference>
<dbReference type="GO" id="GO:0006281">
    <property type="term" value="P:DNA repair"/>
    <property type="evidence" value="ECO:0007669"/>
    <property type="project" value="UniProtKB-KW"/>
</dbReference>
<gene>
    <name evidence="12" type="primary">recN</name>
    <name evidence="12" type="ORF">D5281_03500</name>
</gene>
<keyword evidence="10" id="KW-0175">Coiled coil</keyword>
<evidence type="ECO:0000256" key="4">
    <source>
        <dbReference type="ARBA" id="ARBA00022741"/>
    </source>
</evidence>
<dbReference type="Pfam" id="PF02463">
    <property type="entry name" value="SMC_N"/>
    <property type="match status" value="1"/>
</dbReference>
<evidence type="ECO:0000256" key="6">
    <source>
        <dbReference type="ARBA" id="ARBA00022840"/>
    </source>
</evidence>
<proteinExistence type="inferred from homology"/>
<name>A0A9X5BDF0_9FIRM</name>
<keyword evidence="6" id="KW-0067">ATP-binding</keyword>
<dbReference type="GO" id="GO:0005524">
    <property type="term" value="F:ATP binding"/>
    <property type="evidence" value="ECO:0007669"/>
    <property type="project" value="UniProtKB-KW"/>
</dbReference>
<dbReference type="InterPro" id="IPR027417">
    <property type="entry name" value="P-loop_NTPase"/>
</dbReference>
<accession>A0A9X5BDF0</accession>
<evidence type="ECO:0000256" key="10">
    <source>
        <dbReference type="SAM" id="Coils"/>
    </source>
</evidence>
<reference evidence="12" key="1">
    <citation type="submission" date="2018-09" db="EMBL/GenBank/DDBJ databases">
        <title>Murine metabolic-syndrome-specific gut microbial biobank.</title>
        <authorList>
            <person name="Liu C."/>
        </authorList>
    </citation>
    <scope>NUCLEOTIDE SEQUENCE</scope>
    <source>
        <strain evidence="12">D42-62</strain>
    </source>
</reference>
<comment type="caution">
    <text evidence="12">The sequence shown here is derived from an EMBL/GenBank/DDBJ whole genome shotgun (WGS) entry which is preliminary data.</text>
</comment>
<dbReference type="GO" id="GO:0009432">
    <property type="term" value="P:SOS response"/>
    <property type="evidence" value="ECO:0007669"/>
    <property type="project" value="TreeGrafter"/>
</dbReference>
<dbReference type="Proteomes" id="UP001154420">
    <property type="component" value="Unassembled WGS sequence"/>
</dbReference>
<evidence type="ECO:0000256" key="5">
    <source>
        <dbReference type="ARBA" id="ARBA00022763"/>
    </source>
</evidence>
<organism evidence="12 13">
    <name type="scientific">Parablautia muri</name>
    <dbReference type="NCBI Taxonomy" id="2320879"/>
    <lineage>
        <taxon>Bacteria</taxon>
        <taxon>Bacillati</taxon>
        <taxon>Bacillota</taxon>
        <taxon>Clostridia</taxon>
        <taxon>Lachnospirales</taxon>
        <taxon>Lachnospiraceae</taxon>
        <taxon>Parablautia</taxon>
    </lineage>
</organism>
<keyword evidence="5 9" id="KW-0227">DNA damage</keyword>
<comment type="function">
    <text evidence="1 9">May be involved in recombinational repair of damaged DNA.</text>
</comment>
<protein>
    <recommendedName>
        <fullName evidence="3 9">DNA repair protein RecN</fullName>
    </recommendedName>
    <alternativeName>
        <fullName evidence="8 9">Recombination protein N</fullName>
    </alternativeName>
</protein>
<evidence type="ECO:0000256" key="8">
    <source>
        <dbReference type="ARBA" id="ARBA00033408"/>
    </source>
</evidence>
<keyword evidence="13" id="KW-1185">Reference proteome</keyword>
<dbReference type="PIRSF" id="PIRSF003128">
    <property type="entry name" value="RecN"/>
    <property type="match status" value="1"/>
</dbReference>
<dbReference type="Gene3D" id="3.40.50.300">
    <property type="entry name" value="P-loop containing nucleotide triphosphate hydrolases"/>
    <property type="match status" value="2"/>
</dbReference>
<evidence type="ECO:0000313" key="12">
    <source>
        <dbReference type="EMBL" id="NBJ91679.1"/>
    </source>
</evidence>
<dbReference type="GO" id="GO:0043590">
    <property type="term" value="C:bacterial nucleoid"/>
    <property type="evidence" value="ECO:0007669"/>
    <property type="project" value="TreeGrafter"/>
</dbReference>
<dbReference type="InterPro" id="IPR004604">
    <property type="entry name" value="DNA_recomb/repair_RecN"/>
</dbReference>
<dbReference type="GO" id="GO:0006310">
    <property type="term" value="P:DNA recombination"/>
    <property type="evidence" value="ECO:0007669"/>
    <property type="project" value="InterPro"/>
</dbReference>